<proteinExistence type="predicted"/>
<protein>
    <recommendedName>
        <fullName evidence="3">Maturase K</fullName>
    </recommendedName>
</protein>
<evidence type="ECO:0000313" key="1">
    <source>
        <dbReference type="EMBL" id="CAK9263772.1"/>
    </source>
</evidence>
<accession>A0ABP0WE61</accession>
<sequence>MIRSKKKRKRKKLETHTIIIIAHVIFVFSKTRSNRQSFKTARLQCTTLAVPNLQVLQASMESASQSITTENSIPPYLLHHDFYWLTYFEACLQDDHFFQGYMRTTFKDHRGWKAIRFLNIEILQLLQVDLGDIWNKASFPKMHKNINHDFEERPQHTFCREMDLIILLFG</sequence>
<dbReference type="Proteomes" id="UP001497444">
    <property type="component" value="Chromosome 16"/>
</dbReference>
<reference evidence="1" key="1">
    <citation type="submission" date="2024-02" db="EMBL/GenBank/DDBJ databases">
        <authorList>
            <consortium name="ELIXIR-Norway"/>
            <consortium name="Elixir Norway"/>
        </authorList>
    </citation>
    <scope>NUCLEOTIDE SEQUENCE</scope>
</reference>
<name>A0ABP0WE61_9BRYO</name>
<evidence type="ECO:0008006" key="3">
    <source>
        <dbReference type="Google" id="ProtNLM"/>
    </source>
</evidence>
<gene>
    <name evidence="1" type="ORF">CSSPJE1EN1_LOCUS9250</name>
</gene>
<evidence type="ECO:0000313" key="2">
    <source>
        <dbReference type="Proteomes" id="UP001497444"/>
    </source>
</evidence>
<keyword evidence="2" id="KW-1185">Reference proteome</keyword>
<dbReference type="EMBL" id="OZ020111">
    <property type="protein sequence ID" value="CAK9263772.1"/>
    <property type="molecule type" value="Genomic_DNA"/>
</dbReference>
<organism evidence="1 2">
    <name type="scientific">Sphagnum jensenii</name>
    <dbReference type="NCBI Taxonomy" id="128206"/>
    <lineage>
        <taxon>Eukaryota</taxon>
        <taxon>Viridiplantae</taxon>
        <taxon>Streptophyta</taxon>
        <taxon>Embryophyta</taxon>
        <taxon>Bryophyta</taxon>
        <taxon>Sphagnophytina</taxon>
        <taxon>Sphagnopsida</taxon>
        <taxon>Sphagnales</taxon>
        <taxon>Sphagnaceae</taxon>
        <taxon>Sphagnum</taxon>
    </lineage>
</organism>